<protein>
    <submittedName>
        <fullName evidence="1">Uncharacterized protein</fullName>
    </submittedName>
</protein>
<proteinExistence type="predicted"/>
<accession>A0AAX1PG92</accession>
<comment type="caution">
    <text evidence="1">The sequence shown here is derived from an EMBL/GenBank/DDBJ whole genome shotgun (WGS) entry which is preliminary data.</text>
</comment>
<dbReference type="EMBL" id="QLLM01000012">
    <property type="protein sequence ID" value="RAJ02750.1"/>
    <property type="molecule type" value="Genomic_DNA"/>
</dbReference>
<dbReference type="Proteomes" id="UP000249422">
    <property type="component" value="Unassembled WGS sequence"/>
</dbReference>
<sequence>MCWTVERFLNEWDVLLSPMPWLIEGLENSAKKSIASSAVAAFELRKEVVRCRAWRGKTVVQIDEDFMKTVIVPLIRMHPRAGGDGELLPWNSDYQDRRGPKVLTPQGELEVVLSYLEKSLSRLSKDVEIWGETGMDEPITQVKRSLVAHKIVMLEAMQEVRAREADRLTLVIDVHKAMKHLASVGIPCTKVGVDVFWSRLLAAIWGVEPSCMYSVTRKVKKVREQK</sequence>
<dbReference type="AlphaFoldDB" id="A0AAX1PG92"/>
<name>A0AAX1PG92_AERSA</name>
<gene>
    <name evidence="1" type="ORF">DEU50_11287</name>
</gene>
<organism evidence="1 2">
    <name type="scientific">Aeromonas salmonicida</name>
    <dbReference type="NCBI Taxonomy" id="645"/>
    <lineage>
        <taxon>Bacteria</taxon>
        <taxon>Pseudomonadati</taxon>
        <taxon>Pseudomonadota</taxon>
        <taxon>Gammaproteobacteria</taxon>
        <taxon>Aeromonadales</taxon>
        <taxon>Aeromonadaceae</taxon>
        <taxon>Aeromonas</taxon>
    </lineage>
</organism>
<reference evidence="1 2" key="1">
    <citation type="submission" date="2018-06" db="EMBL/GenBank/DDBJ databases">
        <title>Freshwater and sediment microbial communities from various areas in North America, analyzing microbe dynamics in response to fracking.</title>
        <authorList>
            <person name="Lamendella R."/>
        </authorList>
    </citation>
    <scope>NUCLEOTIDE SEQUENCE [LARGE SCALE GENOMIC DNA]</scope>
    <source>
        <strain evidence="1 2">17</strain>
    </source>
</reference>
<dbReference type="RefSeq" id="WP_059112486.1">
    <property type="nucleotide sequence ID" value="NZ_JAMOIR010000011.1"/>
</dbReference>
<evidence type="ECO:0000313" key="1">
    <source>
        <dbReference type="EMBL" id="RAJ02750.1"/>
    </source>
</evidence>
<evidence type="ECO:0000313" key="2">
    <source>
        <dbReference type="Proteomes" id="UP000249422"/>
    </source>
</evidence>